<sequence>MGGRRVADESFEMAPYHQSLTAAKPLHLGTAVQWRSRLYG</sequence>
<dbReference type="Proteomes" id="UP000198280">
    <property type="component" value="Unassembled WGS sequence"/>
</dbReference>
<name>A0A239MQH7_9ACTN</name>
<protein>
    <submittedName>
        <fullName evidence="1">Uncharacterized protein</fullName>
    </submittedName>
</protein>
<evidence type="ECO:0000313" key="1">
    <source>
        <dbReference type="EMBL" id="SNT44382.1"/>
    </source>
</evidence>
<reference evidence="1 2" key="1">
    <citation type="submission" date="2017-06" db="EMBL/GenBank/DDBJ databases">
        <authorList>
            <person name="Kim H.J."/>
            <person name="Triplett B.A."/>
        </authorList>
    </citation>
    <scope>NUCLEOTIDE SEQUENCE [LARGE SCALE GENOMIC DNA]</scope>
    <source>
        <strain evidence="1 2">CGMCC 4.1858</strain>
    </source>
</reference>
<gene>
    <name evidence="1" type="ORF">SAMN05216252_12611</name>
</gene>
<dbReference type="EMBL" id="FZOF01000026">
    <property type="protein sequence ID" value="SNT44382.1"/>
    <property type="molecule type" value="Genomic_DNA"/>
</dbReference>
<organism evidence="1 2">
    <name type="scientific">Actinacidiphila glaucinigra</name>
    <dbReference type="NCBI Taxonomy" id="235986"/>
    <lineage>
        <taxon>Bacteria</taxon>
        <taxon>Bacillati</taxon>
        <taxon>Actinomycetota</taxon>
        <taxon>Actinomycetes</taxon>
        <taxon>Kitasatosporales</taxon>
        <taxon>Streptomycetaceae</taxon>
        <taxon>Actinacidiphila</taxon>
    </lineage>
</organism>
<evidence type="ECO:0000313" key="2">
    <source>
        <dbReference type="Proteomes" id="UP000198280"/>
    </source>
</evidence>
<dbReference type="AlphaFoldDB" id="A0A239MQH7"/>
<proteinExistence type="predicted"/>
<keyword evidence="2" id="KW-1185">Reference proteome</keyword>
<accession>A0A239MQH7</accession>